<reference evidence="3 4" key="1">
    <citation type="submission" date="2015-03" db="EMBL/GenBank/DDBJ databases">
        <authorList>
            <consortium name="Pathogen Informatics"/>
        </authorList>
    </citation>
    <scope>NUCLEOTIDE SEQUENCE [LARGE SCALE GENOMIC DNA]</scope>
    <source>
        <strain evidence="1 4">C09601061</strain>
        <strain evidence="3">N09902308</strain>
    </source>
</reference>
<dbReference type="Proteomes" id="UP000046680">
    <property type="component" value="Unassembled WGS sequence"/>
</dbReference>
<evidence type="ECO:0000313" key="3">
    <source>
        <dbReference type="Proteomes" id="UP000039021"/>
    </source>
</evidence>
<reference evidence="2" key="2">
    <citation type="submission" date="2015-03" db="EMBL/GenBank/DDBJ databases">
        <authorList>
            <consortium name="Pathogen Informatics"/>
            <person name="Murphy D."/>
        </authorList>
    </citation>
    <scope>NUCLEOTIDE SEQUENCE</scope>
    <source>
        <strain evidence="2">N09902308</strain>
    </source>
</reference>
<dbReference type="AlphaFoldDB" id="A0A654U108"/>
<organism evidence="1 4">
    <name type="scientific">Mycobacterium tuberculosis</name>
    <dbReference type="NCBI Taxonomy" id="1773"/>
    <lineage>
        <taxon>Bacteria</taxon>
        <taxon>Bacillati</taxon>
        <taxon>Actinomycetota</taxon>
        <taxon>Actinomycetes</taxon>
        <taxon>Mycobacteriales</taxon>
        <taxon>Mycobacteriaceae</taxon>
        <taxon>Mycobacterium</taxon>
        <taxon>Mycobacterium tuberculosis complex</taxon>
    </lineage>
</organism>
<dbReference type="Proteomes" id="UP000039021">
    <property type="component" value="Unassembled WGS sequence"/>
</dbReference>
<evidence type="ECO:0000313" key="2">
    <source>
        <dbReference type="EMBL" id="CPA37017.1"/>
    </source>
</evidence>
<gene>
    <name evidence="1" type="ORF">ERS007657_02054</name>
    <name evidence="2" type="ORF">ERS007739_04553</name>
</gene>
<name>A0A654U108_MYCTX</name>
<sequence length="42" mass="4354">MAEAQPAQLAAKVDDVGFGPGTRMGAGLYRVLLGGQPERVEP</sequence>
<evidence type="ECO:0000313" key="1">
    <source>
        <dbReference type="EMBL" id="CFR82470.1"/>
    </source>
</evidence>
<dbReference type="EMBL" id="CSBK01002911">
    <property type="protein sequence ID" value="CPA37017.1"/>
    <property type="molecule type" value="Genomic_DNA"/>
</dbReference>
<protein>
    <submittedName>
        <fullName evidence="1">Uncharacterized protein</fullName>
    </submittedName>
</protein>
<evidence type="ECO:0000313" key="4">
    <source>
        <dbReference type="Proteomes" id="UP000046680"/>
    </source>
</evidence>
<accession>A0A654U108</accession>
<proteinExistence type="predicted"/>
<dbReference type="EMBL" id="CGCX01000727">
    <property type="protein sequence ID" value="CFR82470.1"/>
    <property type="molecule type" value="Genomic_DNA"/>
</dbReference>